<evidence type="ECO:0000313" key="11">
    <source>
        <dbReference type="Proteomes" id="UP000076502"/>
    </source>
</evidence>
<evidence type="ECO:0000256" key="7">
    <source>
        <dbReference type="ARBA" id="ARBA00035192"/>
    </source>
</evidence>
<keyword evidence="9" id="KW-0732">Signal</keyword>
<dbReference type="AlphaFoldDB" id="A0A154P568"/>
<keyword evidence="5" id="KW-0496">Mitochondrion</keyword>
<dbReference type="GO" id="GO:0005762">
    <property type="term" value="C:mitochondrial large ribosomal subunit"/>
    <property type="evidence" value="ECO:0007669"/>
    <property type="project" value="InterPro"/>
</dbReference>
<dbReference type="PANTHER" id="PTHR13359:SF2">
    <property type="entry name" value="LARGE RIBOSOMAL SUBUNIT PROTEIN ML40"/>
    <property type="match status" value="1"/>
</dbReference>
<proteinExistence type="inferred from homology"/>
<evidence type="ECO:0000256" key="4">
    <source>
        <dbReference type="ARBA" id="ARBA00022980"/>
    </source>
</evidence>
<evidence type="ECO:0000256" key="1">
    <source>
        <dbReference type="ARBA" id="ARBA00004173"/>
    </source>
</evidence>
<dbReference type="EMBL" id="KQ434809">
    <property type="protein sequence ID" value="KZC06474.1"/>
    <property type="molecule type" value="Genomic_DNA"/>
</dbReference>
<protein>
    <recommendedName>
        <fullName evidence="7">Large ribosomal subunit protein mL40</fullName>
    </recommendedName>
    <alternativeName>
        <fullName evidence="8">39S ribosomal protein L40, mitochondrial</fullName>
    </alternativeName>
</protein>
<comment type="subcellular location">
    <subcellularLocation>
        <location evidence="1">Mitochondrion</location>
    </subcellularLocation>
</comment>
<name>A0A154P568_DUFNO</name>
<evidence type="ECO:0000256" key="3">
    <source>
        <dbReference type="ARBA" id="ARBA00022946"/>
    </source>
</evidence>
<feature type="chain" id="PRO_5007599312" description="Large ribosomal subunit protein mL40" evidence="9">
    <location>
        <begin position="28"/>
        <end position="212"/>
    </location>
</feature>
<dbReference type="InterPro" id="IPR019192">
    <property type="entry name" value="Ribosomal_mL40"/>
</dbReference>
<gene>
    <name evidence="10" type="ORF">WN55_10385</name>
</gene>
<evidence type="ECO:0000313" key="10">
    <source>
        <dbReference type="EMBL" id="KZC06474.1"/>
    </source>
</evidence>
<sequence length="212" mass="24971">MKFNFQTFRCRFIISIICLYRLSVCSTVNPRNISTCMNPLCFQVTNVLLGEPLKKKKKIDPTIVRAREERRKRKLEKQIRRLEKLAQQLKPIFEVDISSELMEQIEDRSRNLAPLSPQETERRALLEKEWSRYKLDQWKRDINTIESILHSQKIALKELKAVSKQLYEEAIQFDETFLPYSALGPVNTPPIENYDSPDGAYIETTLKYVDET</sequence>
<evidence type="ECO:0000256" key="6">
    <source>
        <dbReference type="ARBA" id="ARBA00023274"/>
    </source>
</evidence>
<evidence type="ECO:0000256" key="9">
    <source>
        <dbReference type="SAM" id="SignalP"/>
    </source>
</evidence>
<organism evidence="10 11">
    <name type="scientific">Dufourea novaeangliae</name>
    <name type="common">Sweat bee</name>
    <dbReference type="NCBI Taxonomy" id="178035"/>
    <lineage>
        <taxon>Eukaryota</taxon>
        <taxon>Metazoa</taxon>
        <taxon>Ecdysozoa</taxon>
        <taxon>Arthropoda</taxon>
        <taxon>Hexapoda</taxon>
        <taxon>Insecta</taxon>
        <taxon>Pterygota</taxon>
        <taxon>Neoptera</taxon>
        <taxon>Endopterygota</taxon>
        <taxon>Hymenoptera</taxon>
        <taxon>Apocrita</taxon>
        <taxon>Aculeata</taxon>
        <taxon>Apoidea</taxon>
        <taxon>Anthophila</taxon>
        <taxon>Halictidae</taxon>
        <taxon>Rophitinae</taxon>
        <taxon>Dufourea</taxon>
    </lineage>
</organism>
<dbReference type="InterPro" id="IPR039145">
    <property type="entry name" value="Ribosomal_mL40_metazoa/plant"/>
</dbReference>
<keyword evidence="4 10" id="KW-0689">Ribosomal protein</keyword>
<dbReference type="Gene3D" id="6.10.250.3440">
    <property type="match status" value="1"/>
</dbReference>
<dbReference type="OrthoDB" id="5977625at2759"/>
<evidence type="ECO:0000256" key="2">
    <source>
        <dbReference type="ARBA" id="ARBA00009360"/>
    </source>
</evidence>
<keyword evidence="11" id="KW-1185">Reference proteome</keyword>
<reference evidence="10 11" key="1">
    <citation type="submission" date="2015-07" db="EMBL/GenBank/DDBJ databases">
        <title>The genome of Dufourea novaeangliae.</title>
        <authorList>
            <person name="Pan H."/>
            <person name="Kapheim K."/>
        </authorList>
    </citation>
    <scope>NUCLEOTIDE SEQUENCE [LARGE SCALE GENOMIC DNA]</scope>
    <source>
        <strain evidence="10">0120121106</strain>
        <tissue evidence="10">Whole body</tissue>
    </source>
</reference>
<keyword evidence="3" id="KW-0809">Transit peptide</keyword>
<evidence type="ECO:0000256" key="5">
    <source>
        <dbReference type="ARBA" id="ARBA00023128"/>
    </source>
</evidence>
<evidence type="ECO:0000256" key="8">
    <source>
        <dbReference type="ARBA" id="ARBA00083752"/>
    </source>
</evidence>
<dbReference type="Pfam" id="PF09812">
    <property type="entry name" value="MRP-L28"/>
    <property type="match status" value="1"/>
</dbReference>
<dbReference type="Proteomes" id="UP000076502">
    <property type="component" value="Unassembled WGS sequence"/>
</dbReference>
<dbReference type="PANTHER" id="PTHR13359">
    <property type="entry name" value="39S RIBOSOMAL PROTEIN L40, MITOCHONDRIAL"/>
    <property type="match status" value="1"/>
</dbReference>
<dbReference type="STRING" id="178035.A0A154P568"/>
<accession>A0A154P568</accession>
<comment type="similarity">
    <text evidence="2">Belongs to the mitochondrion-specific ribosomal protein mL40 family.</text>
</comment>
<dbReference type="FunFam" id="6.10.250.3440:FF:000001">
    <property type="entry name" value="Mitochondrial ribosomal protein L40"/>
    <property type="match status" value="1"/>
</dbReference>
<feature type="signal peptide" evidence="9">
    <location>
        <begin position="1"/>
        <end position="27"/>
    </location>
</feature>
<keyword evidence="6" id="KW-0687">Ribonucleoprotein</keyword>